<feature type="transmembrane region" description="Helical" evidence="1">
    <location>
        <begin position="167"/>
        <end position="185"/>
    </location>
</feature>
<feature type="transmembrane region" description="Helical" evidence="1">
    <location>
        <begin position="133"/>
        <end position="155"/>
    </location>
</feature>
<accession>A0A1M5F6V6</accession>
<keyword evidence="1" id="KW-0472">Membrane</keyword>
<dbReference type="STRING" id="930117.SAMN05216225_100779"/>
<evidence type="ECO:0008006" key="4">
    <source>
        <dbReference type="Google" id="ProtNLM"/>
    </source>
</evidence>
<keyword evidence="1" id="KW-0812">Transmembrane</keyword>
<keyword evidence="3" id="KW-1185">Reference proteome</keyword>
<feature type="transmembrane region" description="Helical" evidence="1">
    <location>
        <begin position="12"/>
        <end position="31"/>
    </location>
</feature>
<feature type="transmembrane region" description="Helical" evidence="1">
    <location>
        <begin position="110"/>
        <end position="127"/>
    </location>
</feature>
<keyword evidence="1" id="KW-1133">Transmembrane helix</keyword>
<dbReference type="AlphaFoldDB" id="A0A1M5F6V6"/>
<feature type="transmembrane region" description="Helical" evidence="1">
    <location>
        <begin position="67"/>
        <end position="98"/>
    </location>
</feature>
<evidence type="ECO:0000313" key="3">
    <source>
        <dbReference type="Proteomes" id="UP000183988"/>
    </source>
</evidence>
<reference evidence="2 3" key="1">
    <citation type="submission" date="2016-11" db="EMBL/GenBank/DDBJ databases">
        <authorList>
            <person name="Jaros S."/>
            <person name="Januszkiewicz K."/>
            <person name="Wedrychowicz H."/>
        </authorList>
    </citation>
    <scope>NUCLEOTIDE SEQUENCE [LARGE SCALE GENOMIC DNA]</scope>
    <source>
        <strain evidence="2 3">IBRC-M 10683</strain>
    </source>
</reference>
<gene>
    <name evidence="2" type="ORF">SAMN05216225_100779</name>
</gene>
<evidence type="ECO:0000256" key="1">
    <source>
        <dbReference type="SAM" id="Phobius"/>
    </source>
</evidence>
<dbReference type="Proteomes" id="UP000183988">
    <property type="component" value="Unassembled WGS sequence"/>
</dbReference>
<dbReference type="RefSeq" id="WP_072888810.1">
    <property type="nucleotide sequence ID" value="NZ_FQVW01000007.1"/>
</dbReference>
<sequence length="396" mass="46497">MENKNLAITHAYHFFSEAIIVFLIIHPFMFSHYQGIPYMVYIGFSLLIGIVFALFEHYQLKYTPYLISFPIMFVVFYLIGYPISLSLIFSVVLVWRYLAIRSELYLKREEFYLIFTLLFTIGIIIFTKDLQVILLLFVMLLVLVIGNILSHLLVIDKKDQQSFNKKFWITFGGVFSLFTLVIYASSDGLRFLFVKIYNLFGDVLVLTAGGVASIFGDFNPDDHKREEFDMASTEMNEEDLDMTSYLEVVGALVGSYFGLSLLIAVLVLLGIFIYLLYRSRVKFREEEEVEDLEYTNIENRLRAGSSYNKGLKRRRKRKVSHPIRRIIYDFERKAAKHDMGRRPFETLEEWLERIGFTSDLNVYQKVRYAGMEVSSDERNDLVNEIKRMERKFKDKP</sequence>
<evidence type="ECO:0000313" key="2">
    <source>
        <dbReference type="EMBL" id="SHF87259.1"/>
    </source>
</evidence>
<proteinExistence type="predicted"/>
<feature type="transmembrane region" description="Helical" evidence="1">
    <location>
        <begin position="256"/>
        <end position="277"/>
    </location>
</feature>
<dbReference type="OrthoDB" id="2352496at2"/>
<feature type="transmembrane region" description="Helical" evidence="1">
    <location>
        <begin position="38"/>
        <end position="55"/>
    </location>
</feature>
<dbReference type="EMBL" id="FQVW01000007">
    <property type="protein sequence ID" value="SHF87259.1"/>
    <property type="molecule type" value="Genomic_DNA"/>
</dbReference>
<protein>
    <recommendedName>
        <fullName evidence="4">DUF4129 domain-containing protein</fullName>
    </recommendedName>
</protein>
<name>A0A1M5F6V6_9BACI</name>
<organism evidence="2 3">
    <name type="scientific">Ornithinibacillus halophilus</name>
    <dbReference type="NCBI Taxonomy" id="930117"/>
    <lineage>
        <taxon>Bacteria</taxon>
        <taxon>Bacillati</taxon>
        <taxon>Bacillota</taxon>
        <taxon>Bacilli</taxon>
        <taxon>Bacillales</taxon>
        <taxon>Bacillaceae</taxon>
        <taxon>Ornithinibacillus</taxon>
    </lineage>
</organism>